<name>A0A2K3KZT0_TRIPR</name>
<evidence type="ECO:0000313" key="1">
    <source>
        <dbReference type="EMBL" id="PNX71759.1"/>
    </source>
</evidence>
<accession>A0A2K3KZT0</accession>
<dbReference type="Proteomes" id="UP000236291">
    <property type="component" value="Unassembled WGS sequence"/>
</dbReference>
<reference evidence="1 2" key="1">
    <citation type="journal article" date="2014" name="Am. J. Bot.">
        <title>Genome assembly and annotation for red clover (Trifolium pratense; Fabaceae).</title>
        <authorList>
            <person name="Istvanek J."/>
            <person name="Jaros M."/>
            <person name="Krenek A."/>
            <person name="Repkova J."/>
        </authorList>
    </citation>
    <scope>NUCLEOTIDE SEQUENCE [LARGE SCALE GENOMIC DNA]</scope>
    <source>
        <strain evidence="2">cv. Tatra</strain>
        <tissue evidence="1">Young leaves</tissue>
    </source>
</reference>
<proteinExistence type="predicted"/>
<comment type="caution">
    <text evidence="1">The sequence shown here is derived from an EMBL/GenBank/DDBJ whole genome shotgun (WGS) entry which is preliminary data.</text>
</comment>
<protein>
    <submittedName>
        <fullName evidence="1">Uncharacterized protein</fullName>
    </submittedName>
</protein>
<reference evidence="1 2" key="2">
    <citation type="journal article" date="2017" name="Front. Plant Sci.">
        <title>Gene Classification and Mining of Molecular Markers Useful in Red Clover (Trifolium pratense) Breeding.</title>
        <authorList>
            <person name="Istvanek J."/>
            <person name="Dluhosova J."/>
            <person name="Dluhos P."/>
            <person name="Patkova L."/>
            <person name="Nedelnik J."/>
            <person name="Repkova J."/>
        </authorList>
    </citation>
    <scope>NUCLEOTIDE SEQUENCE [LARGE SCALE GENOMIC DNA]</scope>
    <source>
        <strain evidence="2">cv. Tatra</strain>
        <tissue evidence="1">Young leaves</tissue>
    </source>
</reference>
<gene>
    <name evidence="1" type="ORF">L195_g027643</name>
</gene>
<dbReference type="AlphaFoldDB" id="A0A2K3KZT0"/>
<organism evidence="1 2">
    <name type="scientific">Trifolium pratense</name>
    <name type="common">Red clover</name>
    <dbReference type="NCBI Taxonomy" id="57577"/>
    <lineage>
        <taxon>Eukaryota</taxon>
        <taxon>Viridiplantae</taxon>
        <taxon>Streptophyta</taxon>
        <taxon>Embryophyta</taxon>
        <taxon>Tracheophyta</taxon>
        <taxon>Spermatophyta</taxon>
        <taxon>Magnoliopsida</taxon>
        <taxon>eudicotyledons</taxon>
        <taxon>Gunneridae</taxon>
        <taxon>Pentapetalae</taxon>
        <taxon>rosids</taxon>
        <taxon>fabids</taxon>
        <taxon>Fabales</taxon>
        <taxon>Fabaceae</taxon>
        <taxon>Papilionoideae</taxon>
        <taxon>50 kb inversion clade</taxon>
        <taxon>NPAAA clade</taxon>
        <taxon>Hologalegina</taxon>
        <taxon>IRL clade</taxon>
        <taxon>Trifolieae</taxon>
        <taxon>Trifolium</taxon>
    </lineage>
</organism>
<dbReference type="EMBL" id="ASHM01023754">
    <property type="protein sequence ID" value="PNX71759.1"/>
    <property type="molecule type" value="Genomic_DNA"/>
</dbReference>
<evidence type="ECO:0000313" key="2">
    <source>
        <dbReference type="Proteomes" id="UP000236291"/>
    </source>
</evidence>
<sequence length="74" mass="7979">MRDAGTLSLYSKAHLAKVSSMVHDEGLCWAAFASCALSCSVVYFLENFVTPPFSHKICANGHCLARSLHCVTSS</sequence>